<accession>X1S5K9</accession>
<comment type="caution">
    <text evidence="1">The sequence shown here is derived from an EMBL/GenBank/DDBJ whole genome shotgun (WGS) entry which is preliminary data.</text>
</comment>
<proteinExistence type="predicted"/>
<dbReference type="EMBL" id="BARW01002367">
    <property type="protein sequence ID" value="GAI70730.1"/>
    <property type="molecule type" value="Genomic_DNA"/>
</dbReference>
<protein>
    <submittedName>
        <fullName evidence="1">Uncharacterized protein</fullName>
    </submittedName>
</protein>
<name>X1S5K9_9ZZZZ</name>
<evidence type="ECO:0000313" key="1">
    <source>
        <dbReference type="EMBL" id="GAI70730.1"/>
    </source>
</evidence>
<organism evidence="1">
    <name type="scientific">marine sediment metagenome</name>
    <dbReference type="NCBI Taxonomy" id="412755"/>
    <lineage>
        <taxon>unclassified sequences</taxon>
        <taxon>metagenomes</taxon>
        <taxon>ecological metagenomes</taxon>
    </lineage>
</organism>
<reference evidence="1" key="1">
    <citation type="journal article" date="2014" name="Front. Microbiol.">
        <title>High frequency of phylogenetically diverse reductive dehalogenase-homologous genes in deep subseafloor sedimentary metagenomes.</title>
        <authorList>
            <person name="Kawai M."/>
            <person name="Futagami T."/>
            <person name="Toyoda A."/>
            <person name="Takaki Y."/>
            <person name="Nishi S."/>
            <person name="Hori S."/>
            <person name="Arai W."/>
            <person name="Tsubouchi T."/>
            <person name="Morono Y."/>
            <person name="Uchiyama I."/>
            <person name="Ito T."/>
            <person name="Fujiyama A."/>
            <person name="Inagaki F."/>
            <person name="Takami H."/>
        </authorList>
    </citation>
    <scope>NUCLEOTIDE SEQUENCE</scope>
    <source>
        <strain evidence="1">Expedition CK06-06</strain>
    </source>
</reference>
<sequence length="75" mass="8171">MINGLYAVINGRVGGVLSRLKIDADKDWGGKSISNVIQISVGDVVFANGWRLTEVPYGIALVDEKGNIIRRWTNA</sequence>
<dbReference type="AlphaFoldDB" id="X1S5K9"/>
<gene>
    <name evidence="1" type="ORF">S12H4_06663</name>
</gene>